<sequence length="168" mass="18304">MSRGWKKLRSLAGYLLLLLAVITAIDIWRSQDIVAGTKTLGTLTTLDGQVLDLTALSEQQPVLVYVWASWCGVCRWVSPMVSLAARQLPVVGIAVTSGPEEKLTAYVDKHRLKFAVVNDGQARLARTLGIGVTPTLMVASHGKLDYITTGFTTLPGMFLRIWLAHIGN</sequence>
<organism evidence="2 3">
    <name type="scientific">Zobellella aerophila</name>
    <dbReference type="NCBI Taxonomy" id="870480"/>
    <lineage>
        <taxon>Bacteria</taxon>
        <taxon>Pseudomonadati</taxon>
        <taxon>Pseudomonadota</taxon>
        <taxon>Gammaproteobacteria</taxon>
        <taxon>Aeromonadales</taxon>
        <taxon>Aeromonadaceae</taxon>
        <taxon>Zobellella</taxon>
    </lineage>
</organism>
<dbReference type="PANTHER" id="PTHR42852:SF17">
    <property type="entry name" value="THIOREDOXIN-LIKE PROTEIN HI_1115"/>
    <property type="match status" value="1"/>
</dbReference>
<protein>
    <submittedName>
        <fullName evidence="2">Protein disulfide oxidoreductase</fullName>
    </submittedName>
</protein>
<dbReference type="InterPro" id="IPR036249">
    <property type="entry name" value="Thioredoxin-like_sf"/>
</dbReference>
<name>A0ABP6VPA0_9GAMM</name>
<dbReference type="InterPro" id="IPR013766">
    <property type="entry name" value="Thioredoxin_domain"/>
</dbReference>
<dbReference type="PANTHER" id="PTHR42852">
    <property type="entry name" value="THIOL:DISULFIDE INTERCHANGE PROTEIN DSBE"/>
    <property type="match status" value="1"/>
</dbReference>
<dbReference type="EMBL" id="BAABCX010000002">
    <property type="protein sequence ID" value="GAA3536679.1"/>
    <property type="molecule type" value="Genomic_DNA"/>
</dbReference>
<dbReference type="PROSITE" id="PS51352">
    <property type="entry name" value="THIOREDOXIN_2"/>
    <property type="match status" value="1"/>
</dbReference>
<dbReference type="Pfam" id="PF00578">
    <property type="entry name" value="AhpC-TSA"/>
    <property type="match status" value="1"/>
</dbReference>
<dbReference type="InterPro" id="IPR000866">
    <property type="entry name" value="AhpC/TSA"/>
</dbReference>
<dbReference type="Gene3D" id="3.40.30.10">
    <property type="entry name" value="Glutaredoxin"/>
    <property type="match status" value="1"/>
</dbReference>
<evidence type="ECO:0000313" key="3">
    <source>
        <dbReference type="Proteomes" id="UP001500795"/>
    </source>
</evidence>
<gene>
    <name evidence="2" type="ORF">GCM10022394_15320</name>
</gene>
<dbReference type="Proteomes" id="UP001500795">
    <property type="component" value="Unassembled WGS sequence"/>
</dbReference>
<accession>A0ABP6VPA0</accession>
<reference evidence="3" key="1">
    <citation type="journal article" date="2019" name="Int. J. Syst. Evol. Microbiol.">
        <title>The Global Catalogue of Microorganisms (GCM) 10K type strain sequencing project: providing services to taxonomists for standard genome sequencing and annotation.</title>
        <authorList>
            <consortium name="The Broad Institute Genomics Platform"/>
            <consortium name="The Broad Institute Genome Sequencing Center for Infectious Disease"/>
            <person name="Wu L."/>
            <person name="Ma J."/>
        </authorList>
    </citation>
    <scope>NUCLEOTIDE SEQUENCE [LARGE SCALE GENOMIC DNA]</scope>
    <source>
        <strain evidence="3">JCM 17110</strain>
    </source>
</reference>
<feature type="domain" description="Thioredoxin" evidence="1">
    <location>
        <begin position="32"/>
        <end position="167"/>
    </location>
</feature>
<keyword evidence="3" id="KW-1185">Reference proteome</keyword>
<evidence type="ECO:0000259" key="1">
    <source>
        <dbReference type="PROSITE" id="PS51352"/>
    </source>
</evidence>
<evidence type="ECO:0000313" key="2">
    <source>
        <dbReference type="EMBL" id="GAA3536679.1"/>
    </source>
</evidence>
<comment type="caution">
    <text evidence="2">The sequence shown here is derived from an EMBL/GenBank/DDBJ whole genome shotgun (WGS) entry which is preliminary data.</text>
</comment>
<dbReference type="RefSeq" id="WP_344956563.1">
    <property type="nucleotide sequence ID" value="NZ_BAABCX010000002.1"/>
</dbReference>
<proteinExistence type="predicted"/>
<dbReference type="InterPro" id="IPR050553">
    <property type="entry name" value="Thioredoxin_ResA/DsbE_sf"/>
</dbReference>
<dbReference type="SUPFAM" id="SSF52833">
    <property type="entry name" value="Thioredoxin-like"/>
    <property type="match status" value="1"/>
</dbReference>